<feature type="compositionally biased region" description="Basic and acidic residues" evidence="2">
    <location>
        <begin position="226"/>
        <end position="237"/>
    </location>
</feature>
<comment type="caution">
    <text evidence="3">The sequence shown here is derived from an EMBL/GenBank/DDBJ whole genome shotgun (WGS) entry which is preliminary data.</text>
</comment>
<evidence type="ECO:0000313" key="4">
    <source>
        <dbReference type="Proteomes" id="UP000646827"/>
    </source>
</evidence>
<feature type="compositionally biased region" description="Basic residues" evidence="2">
    <location>
        <begin position="310"/>
        <end position="320"/>
    </location>
</feature>
<protein>
    <submittedName>
        <fullName evidence="3">Uncharacterized protein</fullName>
    </submittedName>
</protein>
<evidence type="ECO:0000256" key="2">
    <source>
        <dbReference type="SAM" id="MobiDB-lite"/>
    </source>
</evidence>
<proteinExistence type="predicted"/>
<name>A0A8H7SG05_9FUNG</name>
<dbReference type="Proteomes" id="UP000646827">
    <property type="component" value="Unassembled WGS sequence"/>
</dbReference>
<feature type="compositionally biased region" description="Polar residues" evidence="2">
    <location>
        <begin position="260"/>
        <end position="279"/>
    </location>
</feature>
<reference evidence="3 4" key="1">
    <citation type="submission" date="2020-12" db="EMBL/GenBank/DDBJ databases">
        <title>Metabolic potential, ecology and presence of endohyphal bacteria is reflected in genomic diversity of Mucoromycotina.</title>
        <authorList>
            <person name="Muszewska A."/>
            <person name="Okrasinska A."/>
            <person name="Steczkiewicz K."/>
            <person name="Drgas O."/>
            <person name="Orlowska M."/>
            <person name="Perlinska-Lenart U."/>
            <person name="Aleksandrzak-Piekarczyk T."/>
            <person name="Szatraj K."/>
            <person name="Zielenkiewicz U."/>
            <person name="Pilsyk S."/>
            <person name="Malc E."/>
            <person name="Mieczkowski P."/>
            <person name="Kruszewska J.S."/>
            <person name="Biernat P."/>
            <person name="Pawlowska J."/>
        </authorList>
    </citation>
    <scope>NUCLEOTIDE SEQUENCE [LARGE SCALE GENOMIC DNA]</scope>
    <source>
        <strain evidence="3 4">CBS 142.35</strain>
    </source>
</reference>
<organism evidence="3 4">
    <name type="scientific">Circinella minor</name>
    <dbReference type="NCBI Taxonomy" id="1195481"/>
    <lineage>
        <taxon>Eukaryota</taxon>
        <taxon>Fungi</taxon>
        <taxon>Fungi incertae sedis</taxon>
        <taxon>Mucoromycota</taxon>
        <taxon>Mucoromycotina</taxon>
        <taxon>Mucoromycetes</taxon>
        <taxon>Mucorales</taxon>
        <taxon>Lichtheimiaceae</taxon>
        <taxon>Circinella</taxon>
    </lineage>
</organism>
<dbReference type="EMBL" id="JAEPRB010000006">
    <property type="protein sequence ID" value="KAG2227536.1"/>
    <property type="molecule type" value="Genomic_DNA"/>
</dbReference>
<feature type="compositionally biased region" description="Acidic residues" evidence="2">
    <location>
        <begin position="289"/>
        <end position="303"/>
    </location>
</feature>
<feature type="compositionally biased region" description="Low complexity" evidence="2">
    <location>
        <begin position="359"/>
        <end position="371"/>
    </location>
</feature>
<sequence>MAHYFYQSEQKEDSIKWYIDCEWNNNLDFESNPMDLDICTITLNNVNDYWTSIVTRKDLDNFINPNAIFNKLNQVVTKGLQGETDFEGQELSWKINQEKNKCEMSLIGYMAGSLPYQLGSIHMTKVTSISKKQKVMEHWMDNTIKQYQTDKQTRNALSKRNKDLELYRKQMEKELEDLTREKVESDMIVIEKMKQLINSKKRRLHKVIMERDQLLKQVEAQQGLNDKSHNNKQEEQSKPSSSLSQTIPKKRGRPSSSSSIKNENTQVKRTRTNSTLSTQKQKKQRLIKEEEEEEEDNDGEERENENNSKTGKHYNLRRQKSIQSSGDETDDGVIASNPSNPSSTKNTTTETTKIKSDDITSSSHNNINNNTDTDDNDSDDMFAGVVPKLRRRINPSQSLKSKGKRIARNASDESDSD</sequence>
<dbReference type="OrthoDB" id="8064436at2759"/>
<feature type="compositionally biased region" description="Polar residues" evidence="2">
    <location>
        <begin position="238"/>
        <end position="247"/>
    </location>
</feature>
<keyword evidence="4" id="KW-1185">Reference proteome</keyword>
<keyword evidence="1" id="KW-0175">Coiled coil</keyword>
<feature type="region of interest" description="Disordered" evidence="2">
    <location>
        <begin position="223"/>
        <end position="417"/>
    </location>
</feature>
<accession>A0A8H7SG05</accession>
<feature type="coiled-coil region" evidence="1">
    <location>
        <begin position="154"/>
        <end position="188"/>
    </location>
</feature>
<dbReference type="AlphaFoldDB" id="A0A8H7SG05"/>
<feature type="compositionally biased region" description="Low complexity" evidence="2">
    <location>
        <begin position="336"/>
        <end position="351"/>
    </location>
</feature>
<evidence type="ECO:0000256" key="1">
    <source>
        <dbReference type="SAM" id="Coils"/>
    </source>
</evidence>
<evidence type="ECO:0000313" key="3">
    <source>
        <dbReference type="EMBL" id="KAG2227536.1"/>
    </source>
</evidence>
<gene>
    <name evidence="3" type="ORF">INT45_002221</name>
</gene>